<dbReference type="GO" id="GO:0006364">
    <property type="term" value="P:rRNA processing"/>
    <property type="evidence" value="ECO:0007669"/>
    <property type="project" value="UniProtKB-UniRule"/>
</dbReference>
<evidence type="ECO:0000259" key="17">
    <source>
        <dbReference type="PROSITE" id="PS50137"/>
    </source>
</evidence>
<dbReference type="GO" id="GO:0019843">
    <property type="term" value="F:rRNA binding"/>
    <property type="evidence" value="ECO:0007669"/>
    <property type="project" value="UniProtKB-KW"/>
</dbReference>
<keyword evidence="14 15" id="KW-0694">RNA-binding</keyword>
<reference evidence="19 20" key="1">
    <citation type="submission" date="2019-10" db="EMBL/GenBank/DDBJ databases">
        <title>Alkaliphilus serpentinus sp. nov. and Alkaliphilus pronyensis sp. nov., two novel anaerobic alkaliphilic species isolated from the serpentinized-hosted hydrothermal field of the Prony Bay (New Caledonia).</title>
        <authorList>
            <person name="Postec A."/>
        </authorList>
    </citation>
    <scope>NUCLEOTIDE SEQUENCE [LARGE SCALE GENOMIC DNA]</scope>
    <source>
        <strain evidence="19 20">LacT</strain>
    </source>
</reference>
<dbReference type="GO" id="GO:0004525">
    <property type="term" value="F:ribonuclease III activity"/>
    <property type="evidence" value="ECO:0007669"/>
    <property type="project" value="UniProtKB-UniRule"/>
</dbReference>
<evidence type="ECO:0000256" key="9">
    <source>
        <dbReference type="ARBA" id="ARBA00022722"/>
    </source>
</evidence>
<keyword evidence="10 15" id="KW-0479">Metal-binding</keyword>
<organism evidence="19 20">
    <name type="scientific">Alkaliphilus serpentinus</name>
    <dbReference type="NCBI Taxonomy" id="1482731"/>
    <lineage>
        <taxon>Bacteria</taxon>
        <taxon>Bacillati</taxon>
        <taxon>Bacillota</taxon>
        <taxon>Clostridia</taxon>
        <taxon>Peptostreptococcales</taxon>
        <taxon>Natronincolaceae</taxon>
        <taxon>Alkaliphilus</taxon>
    </lineage>
</organism>
<keyword evidence="8 15" id="KW-0819">tRNA processing</keyword>
<evidence type="ECO:0000256" key="10">
    <source>
        <dbReference type="ARBA" id="ARBA00022723"/>
    </source>
</evidence>
<dbReference type="GO" id="GO:0005737">
    <property type="term" value="C:cytoplasm"/>
    <property type="evidence" value="ECO:0007669"/>
    <property type="project" value="UniProtKB-SubCell"/>
</dbReference>
<comment type="caution">
    <text evidence="19">The sequence shown here is derived from an EMBL/GenBank/DDBJ whole genome shotgun (WGS) entry which is preliminary data.</text>
</comment>
<name>A0A833HQU4_9FIRM</name>
<comment type="subcellular location">
    <subcellularLocation>
        <location evidence="2 15">Cytoplasm</location>
    </subcellularLocation>
</comment>
<comment type="cofactor">
    <cofactor evidence="15">
        <name>Mg(2+)</name>
        <dbReference type="ChEBI" id="CHEBI:18420"/>
    </cofactor>
</comment>
<dbReference type="GO" id="GO:0042802">
    <property type="term" value="F:identical protein binding"/>
    <property type="evidence" value="ECO:0007669"/>
    <property type="project" value="UniProtKB-ARBA"/>
</dbReference>
<dbReference type="PROSITE" id="PS50137">
    <property type="entry name" value="DS_RBD"/>
    <property type="match status" value="1"/>
</dbReference>
<dbReference type="GO" id="GO:0003725">
    <property type="term" value="F:double-stranded RNA binding"/>
    <property type="evidence" value="ECO:0007669"/>
    <property type="project" value="TreeGrafter"/>
</dbReference>
<dbReference type="NCBIfam" id="TIGR02191">
    <property type="entry name" value="RNaseIII"/>
    <property type="match status" value="1"/>
</dbReference>
<evidence type="ECO:0000256" key="11">
    <source>
        <dbReference type="ARBA" id="ARBA00022759"/>
    </source>
</evidence>
<dbReference type="Pfam" id="PF00035">
    <property type="entry name" value="dsrm"/>
    <property type="match status" value="1"/>
</dbReference>
<feature type="binding site" evidence="15">
    <location>
        <position position="52"/>
    </location>
    <ligand>
        <name>Mg(2+)</name>
        <dbReference type="ChEBI" id="CHEBI:18420"/>
    </ligand>
</feature>
<dbReference type="CDD" id="cd10845">
    <property type="entry name" value="DSRM_RNAse_III_family"/>
    <property type="match status" value="1"/>
</dbReference>
<dbReference type="Gene3D" id="1.10.1520.10">
    <property type="entry name" value="Ribonuclease III domain"/>
    <property type="match status" value="1"/>
</dbReference>
<dbReference type="EC" id="3.1.26.3" evidence="15"/>
<feature type="active site" evidence="15">
    <location>
        <position position="56"/>
    </location>
</feature>
<dbReference type="InterPro" id="IPR000999">
    <property type="entry name" value="RNase_III_dom"/>
</dbReference>
<evidence type="ECO:0000256" key="12">
    <source>
        <dbReference type="ARBA" id="ARBA00022801"/>
    </source>
</evidence>
<evidence type="ECO:0000256" key="13">
    <source>
        <dbReference type="ARBA" id="ARBA00022842"/>
    </source>
</evidence>
<dbReference type="PROSITE" id="PS50142">
    <property type="entry name" value="RNASE_3_2"/>
    <property type="match status" value="1"/>
</dbReference>
<evidence type="ECO:0000313" key="19">
    <source>
        <dbReference type="EMBL" id="KAB3531416.1"/>
    </source>
</evidence>
<keyword evidence="6 15" id="KW-0698">rRNA processing</keyword>
<keyword evidence="15" id="KW-0699">rRNA-binding</keyword>
<dbReference type="PANTHER" id="PTHR11207">
    <property type="entry name" value="RIBONUCLEASE III"/>
    <property type="match status" value="1"/>
</dbReference>
<dbReference type="OrthoDB" id="9805026at2"/>
<feature type="binding site" evidence="15">
    <location>
        <position position="128"/>
    </location>
    <ligand>
        <name>Mg(2+)</name>
        <dbReference type="ChEBI" id="CHEBI:18420"/>
    </ligand>
</feature>
<dbReference type="Pfam" id="PF14622">
    <property type="entry name" value="Ribonucleas_3_3"/>
    <property type="match status" value="1"/>
</dbReference>
<dbReference type="InterPro" id="IPR014720">
    <property type="entry name" value="dsRBD_dom"/>
</dbReference>
<evidence type="ECO:0000259" key="18">
    <source>
        <dbReference type="PROSITE" id="PS50142"/>
    </source>
</evidence>
<dbReference type="FunFam" id="1.10.1520.10:FF:000001">
    <property type="entry name" value="Ribonuclease 3"/>
    <property type="match status" value="1"/>
</dbReference>
<keyword evidence="7 15" id="KW-0507">mRNA processing</keyword>
<dbReference type="GO" id="GO:0046872">
    <property type="term" value="F:metal ion binding"/>
    <property type="evidence" value="ECO:0007669"/>
    <property type="project" value="UniProtKB-KW"/>
</dbReference>
<dbReference type="SMART" id="SM00358">
    <property type="entry name" value="DSRM"/>
    <property type="match status" value="1"/>
</dbReference>
<evidence type="ECO:0000313" key="20">
    <source>
        <dbReference type="Proteomes" id="UP000465601"/>
    </source>
</evidence>
<accession>A0A833HQU4</accession>
<feature type="domain" description="RNase III" evidence="18">
    <location>
        <begin position="10"/>
        <end position="139"/>
    </location>
</feature>
<dbReference type="FunFam" id="3.30.160.20:FF:000003">
    <property type="entry name" value="Ribonuclease 3"/>
    <property type="match status" value="1"/>
</dbReference>
<feature type="active site" evidence="15">
    <location>
        <position position="128"/>
    </location>
</feature>
<comment type="catalytic activity">
    <reaction evidence="1 15">
        <text>Endonucleolytic cleavage to 5'-phosphomonoester.</text>
        <dbReference type="EC" id="3.1.26.3"/>
    </reaction>
</comment>
<evidence type="ECO:0000256" key="7">
    <source>
        <dbReference type="ARBA" id="ARBA00022664"/>
    </source>
</evidence>
<dbReference type="SMART" id="SM00535">
    <property type="entry name" value="RIBOc"/>
    <property type="match status" value="1"/>
</dbReference>
<dbReference type="GO" id="GO:0008033">
    <property type="term" value="P:tRNA processing"/>
    <property type="evidence" value="ECO:0007669"/>
    <property type="project" value="UniProtKB-KW"/>
</dbReference>
<evidence type="ECO:0000256" key="15">
    <source>
        <dbReference type="HAMAP-Rule" id="MF_00104"/>
    </source>
</evidence>
<dbReference type="SUPFAM" id="SSF54768">
    <property type="entry name" value="dsRNA-binding domain-like"/>
    <property type="match status" value="1"/>
</dbReference>
<dbReference type="EMBL" id="WBZB01000013">
    <property type="protein sequence ID" value="KAB3531416.1"/>
    <property type="molecule type" value="Genomic_DNA"/>
</dbReference>
<dbReference type="SUPFAM" id="SSF69065">
    <property type="entry name" value="RNase III domain-like"/>
    <property type="match status" value="1"/>
</dbReference>
<dbReference type="Proteomes" id="UP000465601">
    <property type="component" value="Unassembled WGS sequence"/>
</dbReference>
<evidence type="ECO:0000256" key="4">
    <source>
        <dbReference type="ARBA" id="ARBA00011738"/>
    </source>
</evidence>
<dbReference type="GO" id="GO:0006397">
    <property type="term" value="P:mRNA processing"/>
    <property type="evidence" value="ECO:0007669"/>
    <property type="project" value="UniProtKB-UniRule"/>
</dbReference>
<feature type="binding site" evidence="15">
    <location>
        <position position="125"/>
    </location>
    <ligand>
        <name>Mg(2+)</name>
        <dbReference type="ChEBI" id="CHEBI:18420"/>
    </ligand>
</feature>
<proteinExistence type="inferred from homology"/>
<dbReference type="RefSeq" id="WP_151865143.1">
    <property type="nucleotide sequence ID" value="NZ_WBZB01000013.1"/>
</dbReference>
<keyword evidence="5 15" id="KW-0963">Cytoplasm</keyword>
<evidence type="ECO:0000256" key="8">
    <source>
        <dbReference type="ARBA" id="ARBA00022694"/>
    </source>
</evidence>
<keyword evidence="12 15" id="KW-0378">Hydrolase</keyword>
<keyword evidence="20" id="KW-1185">Reference proteome</keyword>
<evidence type="ECO:0000256" key="5">
    <source>
        <dbReference type="ARBA" id="ARBA00022490"/>
    </source>
</evidence>
<protein>
    <recommendedName>
        <fullName evidence="15">Ribonuclease 3</fullName>
        <ecNumber evidence="15">3.1.26.3</ecNumber>
    </recommendedName>
    <alternativeName>
        <fullName evidence="15">Ribonuclease III</fullName>
        <shortName evidence="15">RNase III</shortName>
    </alternativeName>
</protein>
<dbReference type="GO" id="GO:0010468">
    <property type="term" value="P:regulation of gene expression"/>
    <property type="evidence" value="ECO:0007669"/>
    <property type="project" value="TreeGrafter"/>
</dbReference>
<sequence>MIHKNRRMQLEEFQRKILYSFQNLQLLNTALTHSSYANEMKNKNVIHNERLEFLGDSILSLAISDYIFHQYKHLPEGDLTKVRANVVCEPSLAIKAKNLMVGDYMLLGKGEENTGGRQRGSILADAFEAIIGALYIDGGFQAAREFVLSNLSDLVELAVQGNLFKDFKTQLQEILQSKTNGKISYQVVNEEGPDHAKIFSVEVYLDHQLLGRGRGKSKKEAEQNAAEEAIEKEIHKYE</sequence>
<comment type="function">
    <text evidence="15">Digests double-stranded RNA. Involved in the processing of primary rRNA transcript to yield the immediate precursors to the large and small rRNAs (23S and 16S). Processes some mRNAs, and tRNAs when they are encoded in the rRNA operon. Processes pre-crRNA and tracrRNA of type II CRISPR loci if present in the organism.</text>
</comment>
<dbReference type="CDD" id="cd00593">
    <property type="entry name" value="RIBOc"/>
    <property type="match status" value="1"/>
</dbReference>
<dbReference type="Gene3D" id="3.30.160.20">
    <property type="match status" value="1"/>
</dbReference>
<gene>
    <name evidence="15" type="primary">rnc</name>
    <name evidence="19" type="ORF">F8153_04350</name>
</gene>
<feature type="compositionally biased region" description="Basic and acidic residues" evidence="16">
    <location>
        <begin position="229"/>
        <end position="238"/>
    </location>
</feature>
<evidence type="ECO:0000256" key="3">
    <source>
        <dbReference type="ARBA" id="ARBA00010183"/>
    </source>
</evidence>
<evidence type="ECO:0000256" key="6">
    <source>
        <dbReference type="ARBA" id="ARBA00022552"/>
    </source>
</evidence>
<comment type="similarity">
    <text evidence="3">Belongs to the ribonuclease III family.</text>
</comment>
<feature type="region of interest" description="Disordered" evidence="16">
    <location>
        <begin position="215"/>
        <end position="238"/>
    </location>
</feature>
<evidence type="ECO:0000256" key="16">
    <source>
        <dbReference type="SAM" id="MobiDB-lite"/>
    </source>
</evidence>
<comment type="subunit">
    <text evidence="4 15">Homodimer.</text>
</comment>
<dbReference type="HAMAP" id="MF_00104">
    <property type="entry name" value="RNase_III"/>
    <property type="match status" value="1"/>
</dbReference>
<dbReference type="PANTHER" id="PTHR11207:SF0">
    <property type="entry name" value="RIBONUCLEASE 3"/>
    <property type="match status" value="1"/>
</dbReference>
<dbReference type="AlphaFoldDB" id="A0A833HQU4"/>
<keyword evidence="9 15" id="KW-0540">Nuclease</keyword>
<evidence type="ECO:0000256" key="14">
    <source>
        <dbReference type="ARBA" id="ARBA00022884"/>
    </source>
</evidence>
<evidence type="ECO:0000256" key="2">
    <source>
        <dbReference type="ARBA" id="ARBA00004496"/>
    </source>
</evidence>
<dbReference type="InterPro" id="IPR036389">
    <property type="entry name" value="RNase_III_sf"/>
</dbReference>
<dbReference type="InterPro" id="IPR011907">
    <property type="entry name" value="RNase_III"/>
</dbReference>
<keyword evidence="13 15" id="KW-0460">Magnesium</keyword>
<dbReference type="PROSITE" id="PS00517">
    <property type="entry name" value="RNASE_3_1"/>
    <property type="match status" value="1"/>
</dbReference>
<evidence type="ECO:0000256" key="1">
    <source>
        <dbReference type="ARBA" id="ARBA00000109"/>
    </source>
</evidence>
<keyword evidence="11 15" id="KW-0255">Endonuclease</keyword>
<feature type="domain" description="DRBM" evidence="17">
    <location>
        <begin position="166"/>
        <end position="235"/>
    </location>
</feature>